<evidence type="ECO:0000259" key="3">
    <source>
        <dbReference type="PROSITE" id="PS50937"/>
    </source>
</evidence>
<proteinExistence type="predicted"/>
<protein>
    <submittedName>
        <fullName evidence="4">Regulatory protein, MerR</fullName>
    </submittedName>
</protein>
<evidence type="ECO:0000256" key="1">
    <source>
        <dbReference type="ARBA" id="ARBA00022801"/>
    </source>
</evidence>
<evidence type="ECO:0000256" key="2">
    <source>
        <dbReference type="SAM" id="Phobius"/>
    </source>
</evidence>
<dbReference type="Gene3D" id="2.60.120.260">
    <property type="entry name" value="Galactose-binding domain-like"/>
    <property type="match status" value="1"/>
</dbReference>
<dbReference type="EMBL" id="LBTJ01000019">
    <property type="protein sequence ID" value="KKQ38057.1"/>
    <property type="molecule type" value="Genomic_DNA"/>
</dbReference>
<dbReference type="SUPFAM" id="SSF46955">
    <property type="entry name" value="Putative DNA-binding domain"/>
    <property type="match status" value="1"/>
</dbReference>
<keyword evidence="2" id="KW-0472">Membrane</keyword>
<keyword evidence="2" id="KW-0812">Transmembrane</keyword>
<name>A0A0G0H7D1_9BACT</name>
<dbReference type="InterPro" id="IPR008979">
    <property type="entry name" value="Galactose-bd-like_sf"/>
</dbReference>
<dbReference type="GO" id="GO:0006355">
    <property type="term" value="P:regulation of DNA-templated transcription"/>
    <property type="evidence" value="ECO:0007669"/>
    <property type="project" value="InterPro"/>
</dbReference>
<dbReference type="Pfam" id="PF02018">
    <property type="entry name" value="CBM_4_9"/>
    <property type="match status" value="1"/>
</dbReference>
<dbReference type="Gene3D" id="1.10.1660.10">
    <property type="match status" value="1"/>
</dbReference>
<comment type="caution">
    <text evidence="4">The sequence shown here is derived from an EMBL/GenBank/DDBJ whole genome shotgun (WGS) entry which is preliminary data.</text>
</comment>
<dbReference type="SUPFAM" id="SSF49785">
    <property type="entry name" value="Galactose-binding domain-like"/>
    <property type="match status" value="1"/>
</dbReference>
<reference evidence="4 5" key="1">
    <citation type="journal article" date="2015" name="Nature">
        <title>rRNA introns, odd ribosomes, and small enigmatic genomes across a large radiation of phyla.</title>
        <authorList>
            <person name="Brown C.T."/>
            <person name="Hug L.A."/>
            <person name="Thomas B.C."/>
            <person name="Sharon I."/>
            <person name="Castelle C.J."/>
            <person name="Singh A."/>
            <person name="Wilkins M.J."/>
            <person name="Williams K.H."/>
            <person name="Banfield J.F."/>
        </authorList>
    </citation>
    <scope>NUCLEOTIDE SEQUENCE [LARGE SCALE GENOMIC DNA]</scope>
</reference>
<sequence length="387" mass="42632">MGKTKKLLSIGAAAKIIGVSIDTLRNWDESGTFPSIREDGKIRRYDQKQVYIRARARLDRGQKNGLILPQKTKGQGFIVPPPIIAPLISGDDTYPTHSPESKKSTYEMIKNIAESHFFQNKSYRYLSLITAGSLAMLIVLVGVVGMVKKPGVSDKIQYLGATDNRMSELEKRLSELETSFTQPIDSETIQNLPIPGHNLIRNSSFEAGNGVAPRQWHYQLESDTSNTFRSDEGIHSGKAGLKIIGGGDGRYGISQPTAKTKPGSTYTLSAYVKQTNLSQPARIMVGFWDEYGNKRGKQVAYTLSGTRDWYRINMTVTTPGLVTDLVNWFPLIEIDGLKSGQVYVDDVMLEESSILNQYESDLGDPSGTHIGLGDGGVLADPDGNYFQ</sequence>
<evidence type="ECO:0000313" key="4">
    <source>
        <dbReference type="EMBL" id="KKQ38057.1"/>
    </source>
</evidence>
<keyword evidence="2" id="KW-1133">Transmembrane helix</keyword>
<dbReference type="InterPro" id="IPR009061">
    <property type="entry name" value="DNA-bd_dom_put_sf"/>
</dbReference>
<dbReference type="Pfam" id="PF00376">
    <property type="entry name" value="MerR"/>
    <property type="match status" value="1"/>
</dbReference>
<dbReference type="InterPro" id="IPR000551">
    <property type="entry name" value="MerR-type_HTH_dom"/>
</dbReference>
<dbReference type="PROSITE" id="PS50937">
    <property type="entry name" value="HTH_MERR_2"/>
    <property type="match status" value="1"/>
</dbReference>
<dbReference type="Proteomes" id="UP000034471">
    <property type="component" value="Unassembled WGS sequence"/>
</dbReference>
<feature type="domain" description="HTH merR-type" evidence="3">
    <location>
        <begin position="7"/>
        <end position="50"/>
    </location>
</feature>
<dbReference type="GO" id="GO:0003677">
    <property type="term" value="F:DNA binding"/>
    <property type="evidence" value="ECO:0007669"/>
    <property type="project" value="InterPro"/>
</dbReference>
<accession>A0A0G0H7D1</accession>
<dbReference type="AlphaFoldDB" id="A0A0G0H7D1"/>
<feature type="transmembrane region" description="Helical" evidence="2">
    <location>
        <begin position="125"/>
        <end position="147"/>
    </location>
</feature>
<organism evidence="4 5">
    <name type="scientific">Candidatus Roizmanbacteria bacterium GW2011_GWA2_37_7</name>
    <dbReference type="NCBI Taxonomy" id="1618481"/>
    <lineage>
        <taxon>Bacteria</taxon>
        <taxon>Candidatus Roizmaniibacteriota</taxon>
    </lineage>
</organism>
<dbReference type="CDD" id="cd04761">
    <property type="entry name" value="HTH_MerR-SF"/>
    <property type="match status" value="1"/>
</dbReference>
<dbReference type="GO" id="GO:0016798">
    <property type="term" value="F:hydrolase activity, acting on glycosyl bonds"/>
    <property type="evidence" value="ECO:0007669"/>
    <property type="project" value="InterPro"/>
</dbReference>
<evidence type="ECO:0000313" key="5">
    <source>
        <dbReference type="Proteomes" id="UP000034471"/>
    </source>
</evidence>
<keyword evidence="1" id="KW-0378">Hydrolase</keyword>
<gene>
    <name evidence="4" type="ORF">US54_C0019G0001</name>
</gene>
<feature type="non-terminal residue" evidence="4">
    <location>
        <position position="387"/>
    </location>
</feature>
<dbReference type="InterPro" id="IPR003305">
    <property type="entry name" value="CenC_carb-bd"/>
</dbReference>